<feature type="non-terminal residue" evidence="1">
    <location>
        <position position="1"/>
    </location>
</feature>
<evidence type="ECO:0000313" key="2">
    <source>
        <dbReference type="Proteomes" id="UP000703674"/>
    </source>
</evidence>
<dbReference type="Proteomes" id="UP000703674">
    <property type="component" value="Unassembled WGS sequence"/>
</dbReference>
<keyword evidence="2" id="KW-1185">Reference proteome</keyword>
<proteinExistence type="predicted"/>
<organism evidence="1 2">
    <name type="scientific">Salinimicrobium oceani</name>
    <dbReference type="NCBI Taxonomy" id="2722702"/>
    <lineage>
        <taxon>Bacteria</taxon>
        <taxon>Pseudomonadati</taxon>
        <taxon>Bacteroidota</taxon>
        <taxon>Flavobacteriia</taxon>
        <taxon>Flavobacteriales</taxon>
        <taxon>Flavobacteriaceae</taxon>
        <taxon>Salinimicrobium</taxon>
    </lineage>
</organism>
<evidence type="ECO:0000313" key="1">
    <source>
        <dbReference type="EMBL" id="NJW55730.1"/>
    </source>
</evidence>
<gene>
    <name evidence="1" type="ORF">HC175_22710</name>
</gene>
<name>A0ABX1D5K3_9FLAO</name>
<dbReference type="RefSeq" id="WP_235942734.1">
    <property type="nucleotide sequence ID" value="NZ_JAAVJR010001479.1"/>
</dbReference>
<sequence>PDCINDENVGLLQRLLGIEFDDLPAIKLNQAGRSGFLLMLLRYYEIHLQGFHKPKSLKVLNEIYS</sequence>
<dbReference type="EMBL" id="JAAVJR010001479">
    <property type="protein sequence ID" value="NJW55730.1"/>
    <property type="molecule type" value="Genomic_DNA"/>
</dbReference>
<comment type="caution">
    <text evidence="1">The sequence shown here is derived from an EMBL/GenBank/DDBJ whole genome shotgun (WGS) entry which is preliminary data.</text>
</comment>
<dbReference type="InterPro" id="IPR003717">
    <property type="entry name" value="RecO"/>
</dbReference>
<dbReference type="Pfam" id="PF02565">
    <property type="entry name" value="RecO_C"/>
    <property type="match status" value="1"/>
</dbReference>
<accession>A0ABX1D5K3</accession>
<protein>
    <submittedName>
        <fullName evidence="1">DNA repair protein RecO</fullName>
    </submittedName>
</protein>
<reference evidence="1 2" key="1">
    <citation type="submission" date="2020-03" db="EMBL/GenBank/DDBJ databases">
        <title>Salinimicrobium sp. nov, isolated from SCS.</title>
        <authorList>
            <person name="Cao W.R."/>
        </authorList>
    </citation>
    <scope>NUCLEOTIDE SEQUENCE [LARGE SCALE GENOMIC DNA]</scope>
    <source>
        <strain evidence="2">J15B91</strain>
    </source>
</reference>